<gene>
    <name evidence="5" type="primary">LOC113694523</name>
</gene>
<keyword evidence="4" id="KW-1185">Reference proteome</keyword>
<organism evidence="4 5">
    <name type="scientific">Coffea arabica</name>
    <name type="common">Arabian coffee</name>
    <dbReference type="NCBI Taxonomy" id="13443"/>
    <lineage>
        <taxon>Eukaryota</taxon>
        <taxon>Viridiplantae</taxon>
        <taxon>Streptophyta</taxon>
        <taxon>Embryophyta</taxon>
        <taxon>Tracheophyta</taxon>
        <taxon>Spermatophyta</taxon>
        <taxon>Magnoliopsida</taxon>
        <taxon>eudicotyledons</taxon>
        <taxon>Gunneridae</taxon>
        <taxon>Pentapetalae</taxon>
        <taxon>asterids</taxon>
        <taxon>lamiids</taxon>
        <taxon>Gentianales</taxon>
        <taxon>Rubiaceae</taxon>
        <taxon>Ixoroideae</taxon>
        <taxon>Gardenieae complex</taxon>
        <taxon>Bertiereae - Coffeeae clade</taxon>
        <taxon>Coffeeae</taxon>
        <taxon>Coffea</taxon>
    </lineage>
</organism>
<evidence type="ECO:0000256" key="2">
    <source>
        <dbReference type="SAM" id="MobiDB-lite"/>
    </source>
</evidence>
<feature type="region of interest" description="Disordered" evidence="2">
    <location>
        <begin position="303"/>
        <end position="340"/>
    </location>
</feature>
<evidence type="ECO:0000313" key="4">
    <source>
        <dbReference type="Proteomes" id="UP001652660"/>
    </source>
</evidence>
<keyword evidence="1" id="KW-0500">Molybdenum</keyword>
<protein>
    <submittedName>
        <fullName evidence="5">Abscisic-aldehyde oxidase-like</fullName>
    </submittedName>
</protein>
<dbReference type="Gene3D" id="3.30.365.10">
    <property type="entry name" value="Aldehyde oxidase/xanthine dehydrogenase, molybdopterin binding domain"/>
    <property type="match status" value="3"/>
</dbReference>
<dbReference type="RefSeq" id="XP_071927601.1">
    <property type="nucleotide sequence ID" value="XM_072071500.1"/>
</dbReference>
<dbReference type="InterPro" id="IPR046867">
    <property type="entry name" value="AldOxase/xan_DH_MoCoBD2"/>
</dbReference>
<name>A0ABM4W730_COFAR</name>
<evidence type="ECO:0000256" key="1">
    <source>
        <dbReference type="ARBA" id="ARBA00022505"/>
    </source>
</evidence>
<dbReference type="Proteomes" id="UP001652660">
    <property type="component" value="Chromosome 1e"/>
</dbReference>
<reference evidence="4" key="1">
    <citation type="journal article" date="2025" name="Foods">
        <title>Unveiling the Microbial Signatures of Arabica Coffee Cherries: Insights into Ripeness Specific Diversity, Functional Traits, and Implications for Quality and Safety.</title>
        <authorList>
            <consortium name="RefSeq"/>
            <person name="Tenea G.N."/>
            <person name="Cifuentes V."/>
            <person name="Reyes P."/>
            <person name="Cevallos-Vallejos M."/>
        </authorList>
    </citation>
    <scope>NUCLEOTIDE SEQUENCE [LARGE SCALE GENOMIC DNA]</scope>
</reference>
<proteinExistence type="predicted"/>
<evidence type="ECO:0000313" key="5">
    <source>
        <dbReference type="RefSeq" id="XP_071927601.1"/>
    </source>
</evidence>
<reference evidence="5" key="2">
    <citation type="submission" date="2025-08" db="UniProtKB">
        <authorList>
            <consortium name="RefSeq"/>
        </authorList>
    </citation>
    <scope>IDENTIFICATION</scope>
    <source>
        <tissue evidence="5">Leaves</tissue>
    </source>
</reference>
<evidence type="ECO:0000259" key="3">
    <source>
        <dbReference type="Pfam" id="PF20256"/>
    </source>
</evidence>
<sequence>MRGPGEVQGSYIAEAIIEEIASVLLMEVDSVRNINLHTFESLNVFYGKAAVEKVRVIQSDTLSLVQGGLTAGSMTSESSCEVVRLCCNILVERLAQLKSKLQEQMGSINWDVLILQAHSQSVNMATSSYFVPESDVVHYLNYSAAVSEIKGSFVQGIRYFMLEKFLINADVGIINSASFRLKFVDSKDVESIVIKLGSERRPAKELFDKIDKNESKNLLRMEPPLLLVVSVHCATKTAIKEAKKQLNTYSGVDGTDSAFQLDVLAIMPIVISLCGLDNVERYLESELIYDSKTEKTAHKQIQETKKCKEEQSSTASDLEQEEYMMTNNRTLRELATPGLT</sequence>
<feature type="domain" description="Aldehyde oxidase/xanthine dehydrogenase second molybdopterin binding" evidence="3">
    <location>
        <begin position="50"/>
        <end position="149"/>
    </location>
</feature>
<dbReference type="PANTHER" id="PTHR11908:SF132">
    <property type="entry name" value="ALDEHYDE OXIDASE 1-RELATED"/>
    <property type="match status" value="1"/>
</dbReference>
<dbReference type="InterPro" id="IPR037165">
    <property type="entry name" value="AldOxase/xan_DH_Mopterin-bd_sf"/>
</dbReference>
<dbReference type="InterPro" id="IPR016208">
    <property type="entry name" value="Ald_Oxase/xanthine_DH-like"/>
</dbReference>
<dbReference type="PANTHER" id="PTHR11908">
    <property type="entry name" value="XANTHINE DEHYDROGENASE"/>
    <property type="match status" value="1"/>
</dbReference>
<dbReference type="GeneID" id="113694523"/>
<dbReference type="Pfam" id="PF20256">
    <property type="entry name" value="MoCoBD_2"/>
    <property type="match status" value="1"/>
</dbReference>
<accession>A0ABM4W730</accession>
<dbReference type="SUPFAM" id="SSF56003">
    <property type="entry name" value="Molybdenum cofactor-binding domain"/>
    <property type="match status" value="1"/>
</dbReference>